<sequence length="140" mass="16189">MLKNIIYYVIGAFVILVIIFSINTYIQANVSLYTPNLILNGDKVNEKLMTFTDNNIHRFEVDVDETSGYLAFAVTANEKVEVYQGEKVIFVVEGPDLSSWHRYYYIPLDKNTKIVFYSRQIGGIESKWFVGNLSDIQKMR</sequence>
<protein>
    <submittedName>
        <fullName evidence="2">Uncharacterized protein</fullName>
    </submittedName>
</protein>
<dbReference type="RefSeq" id="WP_012056681.1">
    <property type="nucleotide sequence ID" value="NC_009616.1"/>
</dbReference>
<evidence type="ECO:0000256" key="1">
    <source>
        <dbReference type="SAM" id="Phobius"/>
    </source>
</evidence>
<reference evidence="2 3" key="1">
    <citation type="submission" date="2007-05" db="EMBL/GenBank/DDBJ databases">
        <title>Complete sequence of Thermosipho melanesiensis BI429.</title>
        <authorList>
            <consortium name="US DOE Joint Genome Institute"/>
            <person name="Copeland A."/>
            <person name="Lucas S."/>
            <person name="Lapidus A."/>
            <person name="Barry K."/>
            <person name="Glavina del Rio T."/>
            <person name="Dalin E."/>
            <person name="Tice H."/>
            <person name="Pitluck S."/>
            <person name="Chertkov O."/>
            <person name="Brettin T."/>
            <person name="Bruce D."/>
            <person name="Detter J.C."/>
            <person name="Han C."/>
            <person name="Schmutz J."/>
            <person name="Larimer F."/>
            <person name="Land M."/>
            <person name="Hauser L."/>
            <person name="Kyrpides N."/>
            <person name="Mikhailova N."/>
            <person name="Nelson K."/>
            <person name="Gogarten J.P."/>
            <person name="Noll K."/>
            <person name="Richardson P."/>
        </authorList>
    </citation>
    <scope>NUCLEOTIDE SEQUENCE [LARGE SCALE GENOMIC DNA]</scope>
    <source>
        <strain evidence="3">DSM 12029 / CIP 104789 / BI429</strain>
    </source>
</reference>
<keyword evidence="1" id="KW-0472">Membrane</keyword>
<dbReference type="KEGG" id="tme:Tmel_0453"/>
<feature type="transmembrane region" description="Helical" evidence="1">
    <location>
        <begin position="6"/>
        <end position="26"/>
    </location>
</feature>
<dbReference type="HOGENOM" id="CLU_1834231_0_0_0"/>
<name>A6LK69_THEM4</name>
<evidence type="ECO:0000313" key="2">
    <source>
        <dbReference type="EMBL" id="ABR30320.1"/>
    </source>
</evidence>
<proteinExistence type="predicted"/>
<keyword evidence="1" id="KW-1133">Transmembrane helix</keyword>
<dbReference type="eggNOG" id="COG0840">
    <property type="taxonomic scope" value="Bacteria"/>
</dbReference>
<keyword evidence="1" id="KW-0812">Transmembrane</keyword>
<organism evidence="2 3">
    <name type="scientific">Thermosipho melanesiensis (strain DSM 12029 / CIP 104789 / BI429)</name>
    <dbReference type="NCBI Taxonomy" id="391009"/>
    <lineage>
        <taxon>Bacteria</taxon>
        <taxon>Thermotogati</taxon>
        <taxon>Thermotogota</taxon>
        <taxon>Thermotogae</taxon>
        <taxon>Thermotogales</taxon>
        <taxon>Fervidobacteriaceae</taxon>
        <taxon>Thermosipho</taxon>
    </lineage>
</organism>
<accession>A6LK69</accession>
<reference evidence="2 3" key="2">
    <citation type="journal article" date="2009" name="Proc. Natl. Acad. Sci. U.S.A.">
        <title>On the chimeric nature, thermophilic origin, and phylogenetic placement of the Thermotogales.</title>
        <authorList>
            <person name="Zhaxybayeva O."/>
            <person name="Swithers K.S."/>
            <person name="Lapierre P."/>
            <person name="Fournier G.P."/>
            <person name="Bickhart D.M."/>
            <person name="DeBoy R.T."/>
            <person name="Nelson K.E."/>
            <person name="Nesbo C.L."/>
            <person name="Doolittle W.F."/>
            <person name="Gogarten J.P."/>
            <person name="Noll K.M."/>
        </authorList>
    </citation>
    <scope>NUCLEOTIDE SEQUENCE [LARGE SCALE GENOMIC DNA]</scope>
    <source>
        <strain evidence="3">DSM 12029 / CIP 104789 / BI429</strain>
    </source>
</reference>
<dbReference type="EMBL" id="CP000716">
    <property type="protein sequence ID" value="ABR30320.1"/>
    <property type="molecule type" value="Genomic_DNA"/>
</dbReference>
<dbReference type="AlphaFoldDB" id="A6LK69"/>
<gene>
    <name evidence="2" type="ordered locus">Tmel_0453</name>
</gene>
<dbReference type="Proteomes" id="UP000001110">
    <property type="component" value="Chromosome"/>
</dbReference>
<dbReference type="STRING" id="391009.Tmel_0453"/>
<evidence type="ECO:0000313" key="3">
    <source>
        <dbReference type="Proteomes" id="UP000001110"/>
    </source>
</evidence>